<feature type="transmembrane region" description="Helical" evidence="1">
    <location>
        <begin position="7"/>
        <end position="28"/>
    </location>
</feature>
<evidence type="ECO:0000313" key="2">
    <source>
        <dbReference type="EMBL" id="MEQ6292494.1"/>
    </source>
</evidence>
<dbReference type="EMBL" id="JBEFLD010000011">
    <property type="protein sequence ID" value="MEQ6292494.1"/>
    <property type="molecule type" value="Genomic_DNA"/>
</dbReference>
<keyword evidence="1" id="KW-0812">Transmembrane</keyword>
<reference evidence="2" key="1">
    <citation type="submission" date="2024-06" db="EMBL/GenBank/DDBJ databases">
        <title>Genome sequence of Vogesella sp. MAHUQ-64.</title>
        <authorList>
            <person name="Huq M.A."/>
        </authorList>
    </citation>
    <scope>NUCLEOTIDE SEQUENCE</scope>
    <source>
        <strain evidence="2">MAHUQ-64</strain>
    </source>
</reference>
<dbReference type="Proteomes" id="UP001433638">
    <property type="component" value="Unassembled WGS sequence"/>
</dbReference>
<gene>
    <name evidence="2" type="ORF">ABNW52_17920</name>
</gene>
<evidence type="ECO:0000256" key="1">
    <source>
        <dbReference type="SAM" id="Phobius"/>
    </source>
</evidence>
<name>A0ABV1M8F6_9NEIS</name>
<dbReference type="InterPro" id="IPR032314">
    <property type="entry name" value="DUF4845"/>
</dbReference>
<proteinExistence type="predicted"/>
<keyword evidence="3" id="KW-1185">Reference proteome</keyword>
<dbReference type="Pfam" id="PF16137">
    <property type="entry name" value="DUF4845"/>
    <property type="match status" value="1"/>
</dbReference>
<protein>
    <submittedName>
        <fullName evidence="2">DUF4845 domain-containing protein</fullName>
    </submittedName>
</protein>
<comment type="caution">
    <text evidence="2">The sequence shown here is derived from an EMBL/GenBank/DDBJ whole genome shotgun (WGS) entry which is preliminary data.</text>
</comment>
<accession>A0ABV1M8F6</accession>
<evidence type="ECO:0000313" key="3">
    <source>
        <dbReference type="Proteomes" id="UP001433638"/>
    </source>
</evidence>
<organism evidence="2 3">
    <name type="scientific">Vogesella oryzagri</name>
    <dbReference type="NCBI Taxonomy" id="3160864"/>
    <lineage>
        <taxon>Bacteria</taxon>
        <taxon>Pseudomonadati</taxon>
        <taxon>Pseudomonadota</taxon>
        <taxon>Betaproteobacteria</taxon>
        <taxon>Neisseriales</taxon>
        <taxon>Chromobacteriaceae</taxon>
        <taxon>Vogesella</taxon>
    </lineage>
</organism>
<sequence>MKRSQGGFSFLILLAFAMLAAMVVFVVLKVVPVYTEYNAIKRTIDEIVVDQDQTDHEVRRSFENNDIVQDFNSVKKEDLLVVSSGGKLGVGIRYDTNVPIMKDIKLVFHFEYQAGSVPVLQDQQQ</sequence>
<dbReference type="RefSeq" id="WP_349590870.1">
    <property type="nucleotide sequence ID" value="NZ_JBEFLD010000011.1"/>
</dbReference>
<keyword evidence="1" id="KW-0472">Membrane</keyword>
<keyword evidence="1" id="KW-1133">Transmembrane helix</keyword>